<gene>
    <name evidence="1" type="ORF">CMUS01_12426</name>
</gene>
<proteinExistence type="predicted"/>
<evidence type="ECO:0000313" key="1">
    <source>
        <dbReference type="EMBL" id="KAF6815507.1"/>
    </source>
</evidence>
<evidence type="ECO:0008006" key="3">
    <source>
        <dbReference type="Google" id="ProtNLM"/>
    </source>
</evidence>
<dbReference type="Proteomes" id="UP000639643">
    <property type="component" value="Unassembled WGS sequence"/>
</dbReference>
<evidence type="ECO:0000313" key="2">
    <source>
        <dbReference type="Proteomes" id="UP000639643"/>
    </source>
</evidence>
<dbReference type="AlphaFoldDB" id="A0A8H6N081"/>
<dbReference type="SUPFAM" id="SSF52047">
    <property type="entry name" value="RNI-like"/>
    <property type="match status" value="1"/>
</dbReference>
<reference evidence="1" key="1">
    <citation type="journal article" date="2020" name="Phytopathology">
        <title>Genome Sequence Resources of Colletotrichum truncatum, C. plurivorum, C. musicola, and C. sojae: Four Species Pathogenic to Soybean (Glycine max).</title>
        <authorList>
            <person name="Rogerio F."/>
            <person name="Boufleur T.R."/>
            <person name="Ciampi-Guillardi M."/>
            <person name="Sukno S.A."/>
            <person name="Thon M.R."/>
            <person name="Massola Junior N.S."/>
            <person name="Baroncelli R."/>
        </authorList>
    </citation>
    <scope>NUCLEOTIDE SEQUENCE</scope>
    <source>
        <strain evidence="1">LFN0074</strain>
    </source>
</reference>
<dbReference type="EMBL" id="WIGM01000699">
    <property type="protein sequence ID" value="KAF6815507.1"/>
    <property type="molecule type" value="Genomic_DNA"/>
</dbReference>
<accession>A0A8H6N081</accession>
<protein>
    <recommendedName>
        <fullName evidence="3">F-box domain-containing protein</fullName>
    </recommendedName>
</protein>
<sequence length="432" mass="48174">MSSLLDFPLPIVEDIVKFLCPHCYPARVRDQHCHHPACPSRPNDREGQAALASLRRTNRLLNYIATPLLYHTPFCGYRLKAQQNVAETILDARAELAQHVKSVHLDQSDFAESLLSGGVNELIEKAAGRLEAVADVDRSWTPYFLALIAGTCTNMEELCILAHDGEQSPVPFSAPGSLPKLERLAVSHWDTEGGFDISSLRDLFAAAPNITSLSVCNMVSIQPGMNMQNMKEINLYNTVLEADELRILLEQCPKLEQFNFHISDACVTLEGWPTAREVQDVISHTSPGLKHLRLEVGEGVFDLNEATEEDTLRSLKLLKCLEELELQEEFLYPGTMVQNPSDAGVLEPEALVDLLPASIRTVRIGMVEGGGVRPLVPAILMLGRVCKEEFPHLESIWFHNLAVDADAERQARELFEGQGVTFRSELQPYWEE</sequence>
<comment type="caution">
    <text evidence="1">The sequence shown here is derived from an EMBL/GenBank/DDBJ whole genome shotgun (WGS) entry which is preliminary data.</text>
</comment>
<organism evidence="1 2">
    <name type="scientific">Colletotrichum musicola</name>
    <dbReference type="NCBI Taxonomy" id="2175873"/>
    <lineage>
        <taxon>Eukaryota</taxon>
        <taxon>Fungi</taxon>
        <taxon>Dikarya</taxon>
        <taxon>Ascomycota</taxon>
        <taxon>Pezizomycotina</taxon>
        <taxon>Sordariomycetes</taxon>
        <taxon>Hypocreomycetidae</taxon>
        <taxon>Glomerellales</taxon>
        <taxon>Glomerellaceae</taxon>
        <taxon>Colletotrichum</taxon>
        <taxon>Colletotrichum orchidearum species complex</taxon>
    </lineage>
</organism>
<keyword evidence="2" id="KW-1185">Reference proteome</keyword>
<dbReference type="Gene3D" id="3.80.10.10">
    <property type="entry name" value="Ribonuclease Inhibitor"/>
    <property type="match status" value="1"/>
</dbReference>
<dbReference type="InterPro" id="IPR032675">
    <property type="entry name" value="LRR_dom_sf"/>
</dbReference>
<dbReference type="OrthoDB" id="4757858at2759"/>
<name>A0A8H6N081_9PEZI</name>